<dbReference type="GeneTree" id="ENSGT01030000234789"/>
<dbReference type="Pfam" id="PF05461">
    <property type="entry name" value="ApoL"/>
    <property type="match status" value="1"/>
</dbReference>
<reference evidence="3" key="1">
    <citation type="submission" date="2025-08" db="UniProtKB">
        <authorList>
            <consortium name="Ensembl"/>
        </authorList>
    </citation>
    <scope>IDENTIFICATION</scope>
</reference>
<evidence type="ECO:0000313" key="3">
    <source>
        <dbReference type="Ensembl" id="ENSGMOP00000015941.2"/>
    </source>
</evidence>
<dbReference type="GO" id="GO:0016020">
    <property type="term" value="C:membrane"/>
    <property type="evidence" value="ECO:0007669"/>
    <property type="project" value="TreeGrafter"/>
</dbReference>
<evidence type="ECO:0000256" key="2">
    <source>
        <dbReference type="SAM" id="Phobius"/>
    </source>
</evidence>
<dbReference type="PANTHER" id="PTHR14096">
    <property type="entry name" value="APOLIPOPROTEIN L"/>
    <property type="match status" value="1"/>
</dbReference>
<dbReference type="InterPro" id="IPR008405">
    <property type="entry name" value="ApoL"/>
</dbReference>
<accession>A0A8C4ZKI7</accession>
<evidence type="ECO:0000256" key="1">
    <source>
        <dbReference type="ARBA" id="ARBA00010090"/>
    </source>
</evidence>
<dbReference type="PANTHER" id="PTHR14096:SF59">
    <property type="entry name" value="APOLIPOPROTEIN L, 1 ISOFORM X1"/>
    <property type="match status" value="1"/>
</dbReference>
<sequence>QQYLDDLLEDRKNVDELINDSEYHDVFLLLLTRAVIQKAMAVALKHIKSLLDSLQQRVSELTAFCDRLDKKQKKNKAMGIAGSTTGAVGGVAAVVGVALAPATMGISLVVTAIGAGMVATASGIGARAAVADKKKAAGRTRFEGIVHDYTNDVVDMERCSLFIRDWMDKLRRDDCKVLWGPDVRPEALRIAELSQFMLENDMLSSSGMSTASKGRISSVNLLQAFSGELDLYFTEKNGQKLKKSNEMKFASRVRHLAENLQEVLDELYLMWEKISG</sequence>
<feature type="transmembrane region" description="Helical" evidence="2">
    <location>
        <begin position="106"/>
        <end position="130"/>
    </location>
</feature>
<reference evidence="3" key="2">
    <citation type="submission" date="2025-09" db="UniProtKB">
        <authorList>
            <consortium name="Ensembl"/>
        </authorList>
    </citation>
    <scope>IDENTIFICATION</scope>
</reference>
<comment type="similarity">
    <text evidence="1">Belongs to the apolipoprotein L family.</text>
</comment>
<dbReference type="Gene3D" id="1.20.1170.10">
    <property type="match status" value="1"/>
</dbReference>
<dbReference type="GO" id="GO:0008289">
    <property type="term" value="F:lipid binding"/>
    <property type="evidence" value="ECO:0007669"/>
    <property type="project" value="InterPro"/>
</dbReference>
<organism evidence="3 4">
    <name type="scientific">Gadus morhua</name>
    <name type="common">Atlantic cod</name>
    <dbReference type="NCBI Taxonomy" id="8049"/>
    <lineage>
        <taxon>Eukaryota</taxon>
        <taxon>Metazoa</taxon>
        <taxon>Chordata</taxon>
        <taxon>Craniata</taxon>
        <taxon>Vertebrata</taxon>
        <taxon>Euteleostomi</taxon>
        <taxon>Actinopterygii</taxon>
        <taxon>Neopterygii</taxon>
        <taxon>Teleostei</taxon>
        <taxon>Neoteleostei</taxon>
        <taxon>Acanthomorphata</taxon>
        <taxon>Zeiogadaria</taxon>
        <taxon>Gadariae</taxon>
        <taxon>Gadiformes</taxon>
        <taxon>Gadoidei</taxon>
        <taxon>Gadidae</taxon>
        <taxon>Gadus</taxon>
    </lineage>
</organism>
<evidence type="ECO:0000313" key="4">
    <source>
        <dbReference type="Proteomes" id="UP000694546"/>
    </source>
</evidence>
<dbReference type="GO" id="GO:0042157">
    <property type="term" value="P:lipoprotein metabolic process"/>
    <property type="evidence" value="ECO:0007669"/>
    <property type="project" value="InterPro"/>
</dbReference>
<protein>
    <submittedName>
        <fullName evidence="3">Uncharacterized protein</fullName>
    </submittedName>
</protein>
<keyword evidence="2" id="KW-0472">Membrane</keyword>
<dbReference type="OMA" id="MICFPQD"/>
<dbReference type="AlphaFoldDB" id="A0A8C4ZKI7"/>
<dbReference type="Proteomes" id="UP000694546">
    <property type="component" value="Chromosome 2"/>
</dbReference>
<feature type="transmembrane region" description="Helical" evidence="2">
    <location>
        <begin position="77"/>
        <end position="100"/>
    </location>
</feature>
<keyword evidence="4" id="KW-1185">Reference proteome</keyword>
<dbReference type="Ensembl" id="ENSGMOT00000016349.2">
    <property type="protein sequence ID" value="ENSGMOP00000015941.2"/>
    <property type="gene ID" value="ENSGMOG00000014896.2"/>
</dbReference>
<name>A0A8C4ZKI7_GADMO</name>
<proteinExistence type="inferred from homology"/>
<keyword evidence="2" id="KW-0812">Transmembrane</keyword>
<dbReference type="GO" id="GO:0005576">
    <property type="term" value="C:extracellular region"/>
    <property type="evidence" value="ECO:0007669"/>
    <property type="project" value="InterPro"/>
</dbReference>
<dbReference type="GO" id="GO:0006869">
    <property type="term" value="P:lipid transport"/>
    <property type="evidence" value="ECO:0007669"/>
    <property type="project" value="InterPro"/>
</dbReference>
<keyword evidence="2" id="KW-1133">Transmembrane helix</keyword>